<reference evidence="16 17" key="1">
    <citation type="submission" date="2013-11" db="EMBL/GenBank/DDBJ databases">
        <title>Genome sequencing of Stegodyphus mimosarum.</title>
        <authorList>
            <person name="Bechsgaard J."/>
        </authorList>
    </citation>
    <scope>NUCLEOTIDE SEQUENCE [LARGE SCALE GENOMIC DNA]</scope>
</reference>
<evidence type="ECO:0000256" key="11">
    <source>
        <dbReference type="ARBA" id="ARBA00023204"/>
    </source>
</evidence>
<evidence type="ECO:0000313" key="17">
    <source>
        <dbReference type="Proteomes" id="UP000054359"/>
    </source>
</evidence>
<dbReference type="EMBL" id="KK118485">
    <property type="protein sequence ID" value="KFM73082.1"/>
    <property type="molecule type" value="Genomic_DNA"/>
</dbReference>
<dbReference type="InterPro" id="IPR042530">
    <property type="entry name" value="EME1/EME2_C"/>
</dbReference>
<protein>
    <recommendedName>
        <fullName evidence="13">Crossover junction endonuclease MUS81</fullName>
        <ecNumber evidence="13">3.1.22.-</ecNumber>
    </recommendedName>
</protein>
<dbReference type="InterPro" id="IPR033309">
    <property type="entry name" value="Mus81"/>
</dbReference>
<dbReference type="PANTHER" id="PTHR13451">
    <property type="entry name" value="CLASS II CROSSOVER JUNCTION ENDONUCLEASE MUS81"/>
    <property type="match status" value="1"/>
</dbReference>
<dbReference type="Pfam" id="PF02732">
    <property type="entry name" value="ERCC4"/>
    <property type="match status" value="1"/>
</dbReference>
<dbReference type="Gene3D" id="1.10.150.670">
    <property type="entry name" value="Crossover junction endonuclease EME1, DNA-binding domain"/>
    <property type="match status" value="1"/>
</dbReference>
<dbReference type="InterPro" id="IPR011335">
    <property type="entry name" value="Restrct_endonuc-II-like"/>
</dbReference>
<evidence type="ECO:0000256" key="7">
    <source>
        <dbReference type="ARBA" id="ARBA00022763"/>
    </source>
</evidence>
<dbReference type="GO" id="GO:0048257">
    <property type="term" value="F:3'-flap endonuclease activity"/>
    <property type="evidence" value="ECO:0007669"/>
    <property type="project" value="TreeGrafter"/>
</dbReference>
<dbReference type="EC" id="3.1.22.-" evidence="13"/>
<proteinExistence type="inferred from homology"/>
<dbReference type="OMA" id="RIMSAIC"/>
<dbReference type="GO" id="GO:0046872">
    <property type="term" value="F:metal ion binding"/>
    <property type="evidence" value="ECO:0007669"/>
    <property type="project" value="UniProtKB-UniRule"/>
</dbReference>
<keyword evidence="17" id="KW-1185">Reference proteome</keyword>
<comment type="similarity">
    <text evidence="3 13">Belongs to the XPF family.</text>
</comment>
<dbReference type="SMART" id="SM00891">
    <property type="entry name" value="ERCC4"/>
    <property type="match status" value="1"/>
</dbReference>
<dbReference type="GO" id="GO:0000727">
    <property type="term" value="P:double-strand break repair via break-induced replication"/>
    <property type="evidence" value="ECO:0007669"/>
    <property type="project" value="UniProtKB-UniRule"/>
</dbReference>
<evidence type="ECO:0000313" key="16">
    <source>
        <dbReference type="EMBL" id="KFM73082.1"/>
    </source>
</evidence>
<name>A0A087U6U3_STEMI</name>
<evidence type="ECO:0000256" key="3">
    <source>
        <dbReference type="ARBA" id="ARBA00010015"/>
    </source>
</evidence>
<evidence type="ECO:0000256" key="6">
    <source>
        <dbReference type="ARBA" id="ARBA00022759"/>
    </source>
</evidence>
<dbReference type="PANTHER" id="PTHR13451:SF0">
    <property type="entry name" value="CROSSOVER JUNCTION ENDONUCLEASE MUS81"/>
    <property type="match status" value="1"/>
</dbReference>
<feature type="non-terminal residue" evidence="16">
    <location>
        <position position="351"/>
    </location>
</feature>
<keyword evidence="12 13" id="KW-0539">Nucleus</keyword>
<dbReference type="AlphaFoldDB" id="A0A087U6U3"/>
<evidence type="ECO:0000256" key="9">
    <source>
        <dbReference type="ARBA" id="ARBA00022842"/>
    </source>
</evidence>
<dbReference type="Proteomes" id="UP000054359">
    <property type="component" value="Unassembled WGS sequence"/>
</dbReference>
<keyword evidence="9 13" id="KW-0460">Magnesium</keyword>
<evidence type="ECO:0000256" key="4">
    <source>
        <dbReference type="ARBA" id="ARBA00022722"/>
    </source>
</evidence>
<dbReference type="GO" id="GO:0003677">
    <property type="term" value="F:DNA binding"/>
    <property type="evidence" value="ECO:0007669"/>
    <property type="project" value="UniProtKB-UniRule"/>
</dbReference>
<comment type="subcellular location">
    <subcellularLocation>
        <location evidence="2 13">Nucleus</location>
    </subcellularLocation>
</comment>
<dbReference type="InterPro" id="IPR047416">
    <property type="entry name" value="XPF_nuclease_Mus81"/>
</dbReference>
<keyword evidence="4 13" id="KW-0540">Nuclease</keyword>
<dbReference type="STRING" id="407821.A0A087U6U3"/>
<evidence type="ECO:0000256" key="5">
    <source>
        <dbReference type="ARBA" id="ARBA00022723"/>
    </source>
</evidence>
<comment type="function">
    <text evidence="13">Interacts with EME1 to form a DNA structure-specific endonuclease with substrate preference for branched DNA structures with a 5'-end at the branch nick. Typical substrates include 3'-flap structures, D-loops, replication forks and nicked Holliday junctions. May be required in mitosis for the processing of stalled or collapsed replication fork intermediates. May be required in meiosis for the repair of meiosis-specific double strand breaks subsequent to single-end invasion (SEI).</text>
</comment>
<feature type="domain" description="ERCC4" evidence="15">
    <location>
        <begin position="97"/>
        <end position="197"/>
    </location>
</feature>
<dbReference type="FunFam" id="3.40.50.10130:FF:000003">
    <property type="entry name" value="Crossover junction endonuclease MUS81"/>
    <property type="match status" value="1"/>
</dbReference>
<dbReference type="GO" id="GO:0005634">
    <property type="term" value="C:nucleus"/>
    <property type="evidence" value="ECO:0007669"/>
    <property type="project" value="UniProtKB-SubCell"/>
</dbReference>
<dbReference type="SUPFAM" id="SSF52980">
    <property type="entry name" value="Restriction endonuclease-like"/>
    <property type="match status" value="1"/>
</dbReference>
<feature type="compositionally biased region" description="Low complexity" evidence="14">
    <location>
        <begin position="14"/>
        <end position="29"/>
    </location>
</feature>
<comment type="subunit">
    <text evidence="13">Interacts with EME1.</text>
</comment>
<organism evidence="16 17">
    <name type="scientific">Stegodyphus mimosarum</name>
    <name type="common">African social velvet spider</name>
    <dbReference type="NCBI Taxonomy" id="407821"/>
    <lineage>
        <taxon>Eukaryota</taxon>
        <taxon>Metazoa</taxon>
        <taxon>Ecdysozoa</taxon>
        <taxon>Arthropoda</taxon>
        <taxon>Chelicerata</taxon>
        <taxon>Arachnida</taxon>
        <taxon>Araneae</taxon>
        <taxon>Araneomorphae</taxon>
        <taxon>Entelegynae</taxon>
        <taxon>Eresoidea</taxon>
        <taxon>Eresidae</taxon>
        <taxon>Stegodyphus</taxon>
    </lineage>
</organism>
<keyword evidence="10 13" id="KW-0233">DNA recombination</keyword>
<dbReference type="GO" id="GO:0031573">
    <property type="term" value="P:mitotic intra-S DNA damage checkpoint signaling"/>
    <property type="evidence" value="ECO:0007669"/>
    <property type="project" value="TreeGrafter"/>
</dbReference>
<evidence type="ECO:0000256" key="14">
    <source>
        <dbReference type="SAM" id="MobiDB-lite"/>
    </source>
</evidence>
<evidence type="ECO:0000256" key="13">
    <source>
        <dbReference type="RuleBase" id="RU369042"/>
    </source>
</evidence>
<gene>
    <name evidence="16" type="ORF">X975_17620</name>
</gene>
<keyword evidence="5 13" id="KW-0479">Metal-binding</keyword>
<evidence type="ECO:0000256" key="1">
    <source>
        <dbReference type="ARBA" id="ARBA00001946"/>
    </source>
</evidence>
<dbReference type="Gene3D" id="3.40.50.10130">
    <property type="match status" value="1"/>
</dbReference>
<dbReference type="Pfam" id="PF21292">
    <property type="entry name" value="EME1-MUS81_C"/>
    <property type="match status" value="1"/>
</dbReference>
<dbReference type="OrthoDB" id="5963188at2759"/>
<comment type="cofactor">
    <cofactor evidence="1 13">
        <name>Mg(2+)</name>
        <dbReference type="ChEBI" id="CHEBI:18420"/>
    </cofactor>
</comment>
<sequence>MLDAKLLEWKQGNSSPSCSQSSSEASSSSDRPFSHPVHSKCKEIVSRITENPDIKTIHRGRIEKPLHVPEPTEIDLSCGENPSFSSFYLYPGSFSIILCVDNCETSTGHGRNKKLFVTELQKHGVEFEIRKLHVGDFLWVARENCSNPRELVLDFIIERKRVDDLAKSIKDGRFKEQKFRMKNCDLKHPIYLVENHSSIKHCGLPESTLEQAIVNTQIIDGFFVKRTQGIRESVTYLSVMTKLIKNKYQNQTLVSAPKEAMQKKKCSSYSFMTFKEFNCSSVKNKTLTVKEMFAKQLLQFFGLSVDRAAAIVSHFETPTKLFEAYEKCRTEEEKIQMVSCIKFGASKKNIG</sequence>
<dbReference type="CDD" id="cd20074">
    <property type="entry name" value="XPF_nuclease_Mus81"/>
    <property type="match status" value="1"/>
</dbReference>
<dbReference type="GO" id="GO:0008821">
    <property type="term" value="F:crossover junction DNA endonuclease activity"/>
    <property type="evidence" value="ECO:0007669"/>
    <property type="project" value="UniProtKB-UniRule"/>
</dbReference>
<evidence type="ECO:0000256" key="8">
    <source>
        <dbReference type="ARBA" id="ARBA00022801"/>
    </source>
</evidence>
<feature type="region of interest" description="Disordered" evidence="14">
    <location>
        <begin position="1"/>
        <end position="38"/>
    </location>
</feature>
<keyword evidence="7 13" id="KW-0227">DNA damage</keyword>
<keyword evidence="6 13" id="KW-0255">Endonuclease</keyword>
<evidence type="ECO:0000259" key="15">
    <source>
        <dbReference type="SMART" id="SM00891"/>
    </source>
</evidence>
<dbReference type="GO" id="GO:0006308">
    <property type="term" value="P:DNA catabolic process"/>
    <property type="evidence" value="ECO:0007669"/>
    <property type="project" value="UniProtKB-UniRule"/>
</dbReference>
<dbReference type="GO" id="GO:0000712">
    <property type="term" value="P:resolution of meiotic recombination intermediates"/>
    <property type="evidence" value="ECO:0007669"/>
    <property type="project" value="TreeGrafter"/>
</dbReference>
<evidence type="ECO:0000256" key="10">
    <source>
        <dbReference type="ARBA" id="ARBA00023172"/>
    </source>
</evidence>
<keyword evidence="11 13" id="KW-0234">DNA repair</keyword>
<dbReference type="GO" id="GO:0048476">
    <property type="term" value="C:Holliday junction resolvase complex"/>
    <property type="evidence" value="ECO:0007669"/>
    <property type="project" value="UniProtKB-UniRule"/>
</dbReference>
<keyword evidence="8 13" id="KW-0378">Hydrolase</keyword>
<accession>A0A087U6U3</accession>
<evidence type="ECO:0000256" key="12">
    <source>
        <dbReference type="ARBA" id="ARBA00023242"/>
    </source>
</evidence>
<evidence type="ECO:0000256" key="2">
    <source>
        <dbReference type="ARBA" id="ARBA00004123"/>
    </source>
</evidence>
<dbReference type="InterPro" id="IPR006166">
    <property type="entry name" value="ERCC4_domain"/>
</dbReference>